<feature type="region of interest" description="Disordered" evidence="7">
    <location>
        <begin position="148"/>
        <end position="172"/>
    </location>
</feature>
<dbReference type="PANTHER" id="PTHR44019:SF20">
    <property type="entry name" value="WD REPEAT-CONTAINING PROTEIN 55"/>
    <property type="match status" value="1"/>
</dbReference>
<protein>
    <recommendedName>
        <fullName evidence="4">WD repeat-containing protein JIP5</fullName>
    </recommendedName>
    <alternativeName>
        <fullName evidence="5">WD repeat-containing protein jip5</fullName>
    </alternativeName>
</protein>
<gene>
    <name evidence="8" type="primary">JIP5</name>
    <name evidence="8" type="ORF">MVES_000543</name>
</gene>
<dbReference type="Proteomes" id="UP000232875">
    <property type="component" value="Unassembled WGS sequence"/>
</dbReference>
<evidence type="ECO:0000256" key="3">
    <source>
        <dbReference type="ARBA" id="ARBA00022737"/>
    </source>
</evidence>
<feature type="repeat" description="WD" evidence="6">
    <location>
        <begin position="99"/>
        <end position="116"/>
    </location>
</feature>
<dbReference type="Gene3D" id="2.130.10.10">
    <property type="entry name" value="YVTN repeat-like/Quinoprotein amine dehydrogenase"/>
    <property type="match status" value="2"/>
</dbReference>
<feature type="region of interest" description="Disordered" evidence="7">
    <location>
        <begin position="341"/>
        <end position="379"/>
    </location>
</feature>
<dbReference type="PANTHER" id="PTHR44019">
    <property type="entry name" value="WD REPEAT-CONTAINING PROTEIN 55"/>
    <property type="match status" value="1"/>
</dbReference>
<dbReference type="OrthoDB" id="2288928at2759"/>
<dbReference type="InterPro" id="IPR001680">
    <property type="entry name" value="WD40_rpt"/>
</dbReference>
<reference evidence="8 9" key="1">
    <citation type="submission" date="2017-10" db="EMBL/GenBank/DDBJ databases">
        <title>A novel species of cold-tolerant Malassezia isolated from bats.</title>
        <authorList>
            <person name="Lorch J.M."/>
            <person name="Palmer J.M."/>
            <person name="Vanderwolf K.J."/>
            <person name="Schmidt K.Z."/>
            <person name="Verant M.L."/>
            <person name="Weller T.J."/>
            <person name="Blehert D.S."/>
        </authorList>
    </citation>
    <scope>NUCLEOTIDE SEQUENCE [LARGE SCALE GENOMIC DNA]</scope>
    <source>
        <strain evidence="8 9">NWHC:44797-103</strain>
    </source>
</reference>
<proteinExistence type="inferred from homology"/>
<name>A0A2N1JFQ7_9BASI</name>
<dbReference type="STRING" id="2020962.A0A2N1JFQ7"/>
<evidence type="ECO:0000313" key="8">
    <source>
        <dbReference type="EMBL" id="PKI85365.1"/>
    </source>
</evidence>
<dbReference type="InterPro" id="IPR015943">
    <property type="entry name" value="WD40/YVTN_repeat-like_dom_sf"/>
</dbReference>
<evidence type="ECO:0000313" key="9">
    <source>
        <dbReference type="Proteomes" id="UP000232875"/>
    </source>
</evidence>
<keyword evidence="3" id="KW-0677">Repeat</keyword>
<dbReference type="Pfam" id="PF00400">
    <property type="entry name" value="WD40"/>
    <property type="match status" value="2"/>
</dbReference>
<evidence type="ECO:0000256" key="5">
    <source>
        <dbReference type="ARBA" id="ARBA00039514"/>
    </source>
</evidence>
<accession>A0A2N1JFQ7</accession>
<keyword evidence="2 6" id="KW-0853">WD repeat</keyword>
<dbReference type="SUPFAM" id="SSF50978">
    <property type="entry name" value="WD40 repeat-like"/>
    <property type="match status" value="1"/>
</dbReference>
<evidence type="ECO:0000256" key="1">
    <source>
        <dbReference type="ARBA" id="ARBA00007625"/>
    </source>
</evidence>
<evidence type="ECO:0000256" key="7">
    <source>
        <dbReference type="SAM" id="MobiDB-lite"/>
    </source>
</evidence>
<comment type="similarity">
    <text evidence="1">Belongs to the WD repeat WDR55 family.</text>
</comment>
<sequence>MNIPLSSDALDVAFNPNPESHTLAVALVSGKIQLFDYMRGAEEEETGKEKRYKRLWSIRPSQKSCRGVAFDKDGTTLFAISKDRSLLAIDPCTGEIQANNDLVATGDDDGVVRLWDPRLPSGEAKPLQSYDHHFDWITDMIWDPHLEAPRARGKEEQAKRKREDPKNDNRSRLVCTSGDGTLSVINVRSKKKAVEVSEDQEDELLSIAAIKGGKKLVVGTQLGILSLWAPSRGLLDHLDRFPGHPSSVDAICALDDDTVLTGSSDGLIRVVQLFPHKLLGIIADHGGMPVERMQRKGNLLASLGHSSECKLTNLGPLLDGDEEDEEAMEEPMVVNVSTSLPTISHNADASDNASEEDSNESIDSDQVPGKKVLPERTGDAVVDEAQTRAAFFADL</sequence>
<evidence type="ECO:0000256" key="4">
    <source>
        <dbReference type="ARBA" id="ARBA00039238"/>
    </source>
</evidence>
<keyword evidence="9" id="KW-1185">Reference proteome</keyword>
<organism evidence="8 9">
    <name type="scientific">Malassezia vespertilionis</name>
    <dbReference type="NCBI Taxonomy" id="2020962"/>
    <lineage>
        <taxon>Eukaryota</taxon>
        <taxon>Fungi</taxon>
        <taxon>Dikarya</taxon>
        <taxon>Basidiomycota</taxon>
        <taxon>Ustilaginomycotina</taxon>
        <taxon>Malasseziomycetes</taxon>
        <taxon>Malasseziales</taxon>
        <taxon>Malasseziaceae</taxon>
        <taxon>Malassezia</taxon>
    </lineage>
</organism>
<dbReference type="EMBL" id="KZ454987">
    <property type="protein sequence ID" value="PKI85365.1"/>
    <property type="molecule type" value="Genomic_DNA"/>
</dbReference>
<dbReference type="InterPro" id="IPR050505">
    <property type="entry name" value="WDR55/POC1"/>
</dbReference>
<feature type="compositionally biased region" description="Basic and acidic residues" evidence="7">
    <location>
        <begin position="148"/>
        <end position="171"/>
    </location>
</feature>
<feature type="compositionally biased region" description="Acidic residues" evidence="7">
    <location>
        <begin position="353"/>
        <end position="363"/>
    </location>
</feature>
<dbReference type="SMART" id="SM00320">
    <property type="entry name" value="WD40"/>
    <property type="match status" value="5"/>
</dbReference>
<evidence type="ECO:0000256" key="6">
    <source>
        <dbReference type="PROSITE-ProRule" id="PRU00221"/>
    </source>
</evidence>
<dbReference type="PROSITE" id="PS50082">
    <property type="entry name" value="WD_REPEATS_2"/>
    <property type="match status" value="1"/>
</dbReference>
<evidence type="ECO:0000256" key="2">
    <source>
        <dbReference type="ARBA" id="ARBA00022574"/>
    </source>
</evidence>
<dbReference type="AlphaFoldDB" id="A0A2N1JFQ7"/>
<dbReference type="InterPro" id="IPR036322">
    <property type="entry name" value="WD40_repeat_dom_sf"/>
</dbReference>